<evidence type="ECO:0000313" key="2">
    <source>
        <dbReference type="Proteomes" id="UP001168877"/>
    </source>
</evidence>
<accession>A0AA39W8K9</accession>
<name>A0AA39W8K9_ACESA</name>
<comment type="caution">
    <text evidence="1">The sequence shown here is derived from an EMBL/GenBank/DDBJ whole genome shotgun (WGS) entry which is preliminary data.</text>
</comment>
<dbReference type="AlphaFoldDB" id="A0AA39W8K9"/>
<reference evidence="1" key="1">
    <citation type="journal article" date="2022" name="Plant J.">
        <title>Strategies of tolerance reflected in two North American maple genomes.</title>
        <authorList>
            <person name="McEvoy S.L."/>
            <person name="Sezen U.U."/>
            <person name="Trouern-Trend A."/>
            <person name="McMahon S.M."/>
            <person name="Schaberg P.G."/>
            <person name="Yang J."/>
            <person name="Wegrzyn J.L."/>
            <person name="Swenson N.G."/>
        </authorList>
    </citation>
    <scope>NUCLEOTIDE SEQUENCE</scope>
    <source>
        <strain evidence="1">NS2018</strain>
    </source>
</reference>
<keyword evidence="2" id="KW-1185">Reference proteome</keyword>
<sequence length="265" mass="28509">MAGFHIENVDQIESVNLSTSMTYNVGDDDTEMEEADVKFAEEMVEPSDINWVDMTHNVIVSDVGGDAIEMAKTTDVNFDDEIESVNLSTGMTHNIGDGDTEMAEADVKFAEEVVEPSDVNWVDMTHNIVVSDVGGGAAKMAKTADVNFANELLLKRTKQKSKGKGKQAVDVGAADDYHKKLRSHMAIGHPKSVDGVVGKAIENTKGDAVFATTGKDNEKSASGVPLITEGDASATDDDYRKKLRSHSAIENVKCNAIVDQVDAKI</sequence>
<evidence type="ECO:0000313" key="1">
    <source>
        <dbReference type="EMBL" id="KAK0607573.1"/>
    </source>
</evidence>
<organism evidence="1 2">
    <name type="scientific">Acer saccharum</name>
    <name type="common">Sugar maple</name>
    <dbReference type="NCBI Taxonomy" id="4024"/>
    <lineage>
        <taxon>Eukaryota</taxon>
        <taxon>Viridiplantae</taxon>
        <taxon>Streptophyta</taxon>
        <taxon>Embryophyta</taxon>
        <taxon>Tracheophyta</taxon>
        <taxon>Spermatophyta</taxon>
        <taxon>Magnoliopsida</taxon>
        <taxon>eudicotyledons</taxon>
        <taxon>Gunneridae</taxon>
        <taxon>Pentapetalae</taxon>
        <taxon>rosids</taxon>
        <taxon>malvids</taxon>
        <taxon>Sapindales</taxon>
        <taxon>Sapindaceae</taxon>
        <taxon>Hippocastanoideae</taxon>
        <taxon>Acereae</taxon>
        <taxon>Acer</taxon>
    </lineage>
</organism>
<protein>
    <submittedName>
        <fullName evidence="1">Uncharacterized protein</fullName>
    </submittedName>
</protein>
<gene>
    <name evidence="1" type="ORF">LWI29_016887</name>
</gene>
<dbReference type="EMBL" id="JAUESC010000001">
    <property type="protein sequence ID" value="KAK0607573.1"/>
    <property type="molecule type" value="Genomic_DNA"/>
</dbReference>
<proteinExistence type="predicted"/>
<dbReference type="Proteomes" id="UP001168877">
    <property type="component" value="Unassembled WGS sequence"/>
</dbReference>
<reference evidence="1" key="2">
    <citation type="submission" date="2023-06" db="EMBL/GenBank/DDBJ databases">
        <authorList>
            <person name="Swenson N.G."/>
            <person name="Wegrzyn J.L."/>
            <person name="Mcevoy S.L."/>
        </authorList>
    </citation>
    <scope>NUCLEOTIDE SEQUENCE</scope>
    <source>
        <strain evidence="1">NS2018</strain>
        <tissue evidence="1">Leaf</tissue>
    </source>
</reference>